<sequence>MAINPSKIRTCPTLNDILLVENTLKEYSIIAIDELSKKTNINISILKEILDYLENSNKIIISKKGISWIYNNNEKLQKIINEGFEL</sequence>
<dbReference type="RefSeq" id="WP_013867312.1">
    <property type="nucleotide sequence ID" value="NC_015636.1"/>
</dbReference>
<evidence type="ECO:0000313" key="1">
    <source>
        <dbReference type="EMBL" id="AEH07128.1"/>
    </source>
</evidence>
<dbReference type="STRING" id="647113.Metok_1160"/>
<organism evidence="1 2">
    <name type="scientific">Methanothermococcus okinawensis (strain DSM 14208 / JCM 11175 / IH1)</name>
    <dbReference type="NCBI Taxonomy" id="647113"/>
    <lineage>
        <taxon>Archaea</taxon>
        <taxon>Methanobacteriati</taxon>
        <taxon>Methanobacteriota</taxon>
        <taxon>Methanomada group</taxon>
        <taxon>Methanococci</taxon>
        <taxon>Methanococcales</taxon>
        <taxon>Methanococcaceae</taxon>
        <taxon>Methanothermococcus</taxon>
    </lineage>
</organism>
<name>F8ANY7_METOI</name>
<dbReference type="eggNOG" id="arCOG05148">
    <property type="taxonomic scope" value="Archaea"/>
</dbReference>
<reference evidence="1" key="1">
    <citation type="submission" date="2011-05" db="EMBL/GenBank/DDBJ databases">
        <title>Complete sequence of chromosome of Methanothermococcus okinawensis IH1.</title>
        <authorList>
            <consortium name="US DOE Joint Genome Institute"/>
            <person name="Lucas S."/>
            <person name="Han J."/>
            <person name="Lapidus A."/>
            <person name="Cheng J.-F."/>
            <person name="Goodwin L."/>
            <person name="Pitluck S."/>
            <person name="Peters L."/>
            <person name="Mikhailova N."/>
            <person name="Held B."/>
            <person name="Han C."/>
            <person name="Tapia R."/>
            <person name="Land M."/>
            <person name="Hauser L."/>
            <person name="Kyrpides N."/>
            <person name="Ivanova N."/>
            <person name="Pagani I."/>
            <person name="Sieprawska-Lupa M."/>
            <person name="Takai K."/>
            <person name="Miyazaki J."/>
            <person name="Whitman W."/>
            <person name="Woyke T."/>
        </authorList>
    </citation>
    <scope>NUCLEOTIDE SEQUENCE [LARGE SCALE GENOMIC DNA]</scope>
    <source>
        <strain evidence="1">IH1</strain>
    </source>
</reference>
<dbReference type="EMBL" id="CP002792">
    <property type="protein sequence ID" value="AEH07128.1"/>
    <property type="molecule type" value="Genomic_DNA"/>
</dbReference>
<proteinExistence type="predicted"/>
<dbReference type="KEGG" id="mok:Metok_1160"/>
<protein>
    <submittedName>
        <fullName evidence="1">Uncharacterized protein</fullName>
    </submittedName>
</protein>
<accession>F8ANY7</accession>
<dbReference type="GeneID" id="10773316"/>
<keyword evidence="2" id="KW-1185">Reference proteome</keyword>
<gene>
    <name evidence="1" type="ordered locus">Metok_1160</name>
</gene>
<dbReference type="AlphaFoldDB" id="F8ANY7"/>
<dbReference type="HOGENOM" id="CLU_159743_0_0_2"/>
<evidence type="ECO:0000313" key="2">
    <source>
        <dbReference type="Proteomes" id="UP000009296"/>
    </source>
</evidence>
<dbReference type="Proteomes" id="UP000009296">
    <property type="component" value="Chromosome"/>
</dbReference>